<name>A0A917YL84_9RHOB</name>
<protein>
    <submittedName>
        <fullName evidence="1">Uncharacterized protein</fullName>
    </submittedName>
</protein>
<dbReference type="EMBL" id="BMLP01000006">
    <property type="protein sequence ID" value="GGO35660.1"/>
    <property type="molecule type" value="Genomic_DNA"/>
</dbReference>
<organism evidence="1 2">
    <name type="scientific">Gemmobacter aquaticus</name>
    <dbReference type="NCBI Taxonomy" id="490185"/>
    <lineage>
        <taxon>Bacteria</taxon>
        <taxon>Pseudomonadati</taxon>
        <taxon>Pseudomonadota</taxon>
        <taxon>Alphaproteobacteria</taxon>
        <taxon>Rhodobacterales</taxon>
        <taxon>Paracoccaceae</taxon>
        <taxon>Gemmobacter</taxon>
    </lineage>
</organism>
<proteinExistence type="predicted"/>
<reference evidence="1 2" key="1">
    <citation type="journal article" date="2014" name="Int. J. Syst. Evol. Microbiol.">
        <title>Complete genome sequence of Corynebacterium casei LMG S-19264T (=DSM 44701T), isolated from a smear-ripened cheese.</title>
        <authorList>
            <consortium name="US DOE Joint Genome Institute (JGI-PGF)"/>
            <person name="Walter F."/>
            <person name="Albersmeier A."/>
            <person name="Kalinowski J."/>
            <person name="Ruckert C."/>
        </authorList>
    </citation>
    <scope>NUCLEOTIDE SEQUENCE [LARGE SCALE GENOMIC DNA]</scope>
    <source>
        <strain evidence="1 2">CGMCC 1.7029</strain>
    </source>
</reference>
<comment type="caution">
    <text evidence="1">The sequence shown here is derived from an EMBL/GenBank/DDBJ whole genome shotgun (WGS) entry which is preliminary data.</text>
</comment>
<keyword evidence="2" id="KW-1185">Reference proteome</keyword>
<dbReference type="AlphaFoldDB" id="A0A917YL84"/>
<dbReference type="RefSeq" id="WP_229704419.1">
    <property type="nucleotide sequence ID" value="NZ_BMLP01000006.1"/>
</dbReference>
<sequence length="126" mass="13803">MTQSMLTPLRLRAGIWEGVLTTPTANPRIEALFQGTPLPDLHVTALPDQPGCHIVKLALPSTLISDGVQTVILRDAETRQTLGHIAVQAGIAPDDDLRAELDLLRAELDLLKRAFRRHCTESGHQD</sequence>
<gene>
    <name evidence="1" type="ORF">GCM10010991_28290</name>
</gene>
<evidence type="ECO:0000313" key="1">
    <source>
        <dbReference type="EMBL" id="GGO35660.1"/>
    </source>
</evidence>
<accession>A0A917YL84</accession>
<dbReference type="Proteomes" id="UP000598196">
    <property type="component" value="Unassembled WGS sequence"/>
</dbReference>
<evidence type="ECO:0000313" key="2">
    <source>
        <dbReference type="Proteomes" id="UP000598196"/>
    </source>
</evidence>